<reference evidence="3 4" key="1">
    <citation type="journal article" date="2022" name="Int. J. Syst. Evol. Microbiol.">
        <title>Flavobacterium ammonificans sp. nov. and Flavobacterium ammoniigenes sp. nov., ammonifying bacteria isolated from surface river water.</title>
        <authorList>
            <person name="Watanabe K."/>
            <person name="Kitamura T."/>
            <person name="Ogata Y."/>
            <person name="Shindo C."/>
            <person name="Suda W."/>
        </authorList>
    </citation>
    <scope>NUCLEOTIDE SEQUENCE [LARGE SCALE GENOMIC DNA]</scope>
    <source>
        <strain evidence="3 4">GENT5</strain>
    </source>
</reference>
<organism evidence="3 4">
    <name type="scientific">Flavobacterium ammoniigenes</name>
    <dbReference type="NCBI Taxonomy" id="1751095"/>
    <lineage>
        <taxon>Bacteria</taxon>
        <taxon>Pseudomonadati</taxon>
        <taxon>Bacteroidota</taxon>
        <taxon>Flavobacteriia</taxon>
        <taxon>Flavobacteriales</taxon>
        <taxon>Flavobacteriaceae</taxon>
        <taxon>Flavobacterium</taxon>
    </lineage>
</organism>
<feature type="signal peptide" evidence="2">
    <location>
        <begin position="1"/>
        <end position="22"/>
    </location>
</feature>
<feature type="transmembrane region" description="Helical" evidence="1">
    <location>
        <begin position="46"/>
        <end position="62"/>
    </location>
</feature>
<evidence type="ECO:0000313" key="4">
    <source>
        <dbReference type="Proteomes" id="UP001319867"/>
    </source>
</evidence>
<dbReference type="NCBIfam" id="NF046080">
    <property type="entry name" value="PID_CTERM"/>
    <property type="match status" value="1"/>
</dbReference>
<feature type="chain" id="PRO_5045035630" description="VPDSG-CTERM protein sorting domain-containing protein" evidence="2">
    <location>
        <begin position="23"/>
        <end position="72"/>
    </location>
</feature>
<protein>
    <recommendedName>
        <fullName evidence="5">VPDSG-CTERM protein sorting domain-containing protein</fullName>
    </recommendedName>
</protein>
<dbReference type="InterPro" id="IPR058207">
    <property type="entry name" value="PID_CTERM"/>
</dbReference>
<dbReference type="RefSeq" id="WP_229318403.1">
    <property type="nucleotide sequence ID" value="NZ_AP025184.1"/>
</dbReference>
<evidence type="ECO:0000256" key="2">
    <source>
        <dbReference type="SAM" id="SignalP"/>
    </source>
</evidence>
<evidence type="ECO:0000256" key="1">
    <source>
        <dbReference type="SAM" id="Phobius"/>
    </source>
</evidence>
<reference evidence="3 4" key="2">
    <citation type="journal article" date="2022" name="Microorganisms">
        <title>Complete Genome Sequences of Two Flavobacterium ammonificans Strains and a Flavobacterium ammoniigenes Strain of Ammonifying Bacterioplankton Isolated from Surface River Water.</title>
        <authorList>
            <person name="Suda W."/>
            <person name="Ogata Y."/>
            <person name="Shindo C."/>
            <person name="Watanabe K."/>
        </authorList>
    </citation>
    <scope>NUCLEOTIDE SEQUENCE [LARGE SCALE GENOMIC DNA]</scope>
    <source>
        <strain evidence="3 4">GENT5</strain>
    </source>
</reference>
<evidence type="ECO:0000313" key="3">
    <source>
        <dbReference type="EMBL" id="BDB54622.1"/>
    </source>
</evidence>
<gene>
    <name evidence="3" type="ORF">GENT5_09270</name>
</gene>
<keyword evidence="1" id="KW-1133">Transmembrane helix</keyword>
<proteinExistence type="predicted"/>
<dbReference type="EMBL" id="AP025184">
    <property type="protein sequence ID" value="BDB54622.1"/>
    <property type="molecule type" value="Genomic_DNA"/>
</dbReference>
<sequence length="72" mass="7637">MKTVIKTIFVALLFFCSLEAFSGNMFPIRLQAPSNPGNDPGNGVPVDGGITALLVGGAIYGAKKLNERKNQK</sequence>
<keyword evidence="2" id="KW-0732">Signal</keyword>
<accession>A0ABM7V4Y8</accession>
<keyword evidence="4" id="KW-1185">Reference proteome</keyword>
<keyword evidence="1" id="KW-0472">Membrane</keyword>
<keyword evidence="1" id="KW-0812">Transmembrane</keyword>
<name>A0ABM7V4Y8_9FLAO</name>
<dbReference type="Proteomes" id="UP001319867">
    <property type="component" value="Chromosome"/>
</dbReference>
<evidence type="ECO:0008006" key="5">
    <source>
        <dbReference type="Google" id="ProtNLM"/>
    </source>
</evidence>